<evidence type="ECO:0000313" key="1">
    <source>
        <dbReference type="EMBL" id="JAD45828.1"/>
    </source>
</evidence>
<organism evidence="1">
    <name type="scientific">Arundo donax</name>
    <name type="common">Giant reed</name>
    <name type="synonym">Donax arundinaceus</name>
    <dbReference type="NCBI Taxonomy" id="35708"/>
    <lineage>
        <taxon>Eukaryota</taxon>
        <taxon>Viridiplantae</taxon>
        <taxon>Streptophyta</taxon>
        <taxon>Embryophyta</taxon>
        <taxon>Tracheophyta</taxon>
        <taxon>Spermatophyta</taxon>
        <taxon>Magnoliopsida</taxon>
        <taxon>Liliopsida</taxon>
        <taxon>Poales</taxon>
        <taxon>Poaceae</taxon>
        <taxon>PACMAD clade</taxon>
        <taxon>Arundinoideae</taxon>
        <taxon>Arundineae</taxon>
        <taxon>Arundo</taxon>
    </lineage>
</organism>
<proteinExistence type="predicted"/>
<reference evidence="1" key="2">
    <citation type="journal article" date="2015" name="Data Brief">
        <title>Shoot transcriptome of the giant reed, Arundo donax.</title>
        <authorList>
            <person name="Barrero R.A."/>
            <person name="Guerrero F.D."/>
            <person name="Moolhuijzen P."/>
            <person name="Goolsby J.A."/>
            <person name="Tidwell J."/>
            <person name="Bellgard S.E."/>
            <person name="Bellgard M.I."/>
        </authorList>
    </citation>
    <scope>NUCLEOTIDE SEQUENCE</scope>
    <source>
        <tissue evidence="1">Shoot tissue taken approximately 20 cm above the soil surface</tissue>
    </source>
</reference>
<sequence length="14" mass="1757">MSLRKIYFFLIVLN</sequence>
<name>A0A0A9A7B2_ARUDO</name>
<protein>
    <submittedName>
        <fullName evidence="1">Uncharacterized protein</fullName>
    </submittedName>
</protein>
<accession>A0A0A9A7B2</accession>
<dbReference type="EMBL" id="GBRH01252067">
    <property type="protein sequence ID" value="JAD45828.1"/>
    <property type="molecule type" value="Transcribed_RNA"/>
</dbReference>
<reference evidence="1" key="1">
    <citation type="submission" date="2014-09" db="EMBL/GenBank/DDBJ databases">
        <authorList>
            <person name="Magalhaes I.L.F."/>
            <person name="Oliveira U."/>
            <person name="Santos F.R."/>
            <person name="Vidigal T.H.D.A."/>
            <person name="Brescovit A.D."/>
            <person name="Santos A.J."/>
        </authorList>
    </citation>
    <scope>NUCLEOTIDE SEQUENCE</scope>
    <source>
        <tissue evidence="1">Shoot tissue taken approximately 20 cm above the soil surface</tissue>
    </source>
</reference>